<keyword evidence="3" id="KW-0812">Transmembrane</keyword>
<reference evidence="4" key="1">
    <citation type="submission" date="2015-04" db="UniProtKB">
        <authorList>
            <consortium name="EnsemblPlants"/>
        </authorList>
    </citation>
    <scope>IDENTIFICATION</scope>
</reference>
<protein>
    <recommendedName>
        <fullName evidence="6">LUC7 related protein</fullName>
    </recommendedName>
</protein>
<feature type="transmembrane region" description="Helical" evidence="3">
    <location>
        <begin position="427"/>
        <end position="448"/>
    </location>
</feature>
<dbReference type="STRING" id="40149.A0A0E0D9G6"/>
<evidence type="ECO:0000313" key="5">
    <source>
        <dbReference type="Proteomes" id="UP000008021"/>
    </source>
</evidence>
<sequence>MDAMRKQLDVLMGANRNGDVREVSRKYYDRDVCRLFLAGLCPHDLFQLTKMDLGPCPKVHSLQLRKEYPLTYGTLHLSPFKIFRTLLYEEVKAKGTENYDRELEEMIDRLIVECERKIQRALKRLADEDAKAAIAISVSEVTQTDEVLQLSKEIKEKMKEVDTYDFEGKTDDKIKTMEVVEELRSKRADMQATLLLDAFNKDRASLPQPTPTPQMASVPAPAPPDARTQEMINEKIKKAEELGEQGMVDEAQKVMEEAEALKKLAARREPTSDPTKYTAADVRITDQKLRLCDICGAFLSVYDNDRRLADHFGGKLHLGYMLIREKLKELQEERSKRRKGPEDDRRHPGIEIQKERTELNLEKAEETMIVIGIGATIGTAAMIAIGIEIMTVRVAMIQGEGNVLDPGSAGATIDTESGAPWMADFGVFWFFYMILVVLRDIVFVELLLKNSGAWIDAVRLCCMHLFLTYYGWPAYTTLYHTYGVPKTILC</sequence>
<dbReference type="GO" id="GO:0005685">
    <property type="term" value="C:U1 snRNP"/>
    <property type="evidence" value="ECO:0007669"/>
    <property type="project" value="InterPro"/>
</dbReference>
<dbReference type="Gramene" id="OMERI03G37470.1">
    <property type="protein sequence ID" value="OMERI03G37470.1"/>
    <property type="gene ID" value="OMERI03G37470"/>
</dbReference>
<dbReference type="Pfam" id="PF03194">
    <property type="entry name" value="LUC7"/>
    <property type="match status" value="3"/>
</dbReference>
<reference evidence="4" key="2">
    <citation type="submission" date="2018-05" db="EMBL/GenBank/DDBJ databases">
        <title>OmerRS3 (Oryza meridionalis Reference Sequence Version 3).</title>
        <authorList>
            <person name="Zhang J."/>
            <person name="Kudrna D."/>
            <person name="Lee S."/>
            <person name="Talag J."/>
            <person name="Welchert J."/>
            <person name="Wing R.A."/>
        </authorList>
    </citation>
    <scope>NUCLEOTIDE SEQUENCE [LARGE SCALE GENOMIC DNA]</scope>
    <source>
        <strain evidence="4">cv. OR44</strain>
    </source>
</reference>
<keyword evidence="5" id="KW-1185">Reference proteome</keyword>
<feature type="transmembrane region" description="Helical" evidence="3">
    <location>
        <begin position="453"/>
        <end position="472"/>
    </location>
</feature>
<dbReference type="GO" id="GO:0003729">
    <property type="term" value="F:mRNA binding"/>
    <property type="evidence" value="ECO:0007669"/>
    <property type="project" value="InterPro"/>
</dbReference>
<evidence type="ECO:0000313" key="4">
    <source>
        <dbReference type="EnsemblPlants" id="OMERI03G37470.1"/>
    </source>
</evidence>
<accession>A0A0E0D9G6</accession>
<keyword evidence="3" id="KW-1133">Transmembrane helix</keyword>
<organism evidence="4">
    <name type="scientific">Oryza meridionalis</name>
    <dbReference type="NCBI Taxonomy" id="40149"/>
    <lineage>
        <taxon>Eukaryota</taxon>
        <taxon>Viridiplantae</taxon>
        <taxon>Streptophyta</taxon>
        <taxon>Embryophyta</taxon>
        <taxon>Tracheophyta</taxon>
        <taxon>Spermatophyta</taxon>
        <taxon>Magnoliopsida</taxon>
        <taxon>Liliopsida</taxon>
        <taxon>Poales</taxon>
        <taxon>Poaceae</taxon>
        <taxon>BOP clade</taxon>
        <taxon>Oryzoideae</taxon>
        <taxon>Oryzeae</taxon>
        <taxon>Oryzinae</taxon>
        <taxon>Oryza</taxon>
    </lineage>
</organism>
<dbReference type="PANTHER" id="PTHR12375">
    <property type="entry name" value="RNA-BINDING PROTEIN LUC7-RELATED"/>
    <property type="match status" value="1"/>
</dbReference>
<evidence type="ECO:0000256" key="2">
    <source>
        <dbReference type="SAM" id="MobiDB-lite"/>
    </source>
</evidence>
<dbReference type="AlphaFoldDB" id="A0A0E0D9G6"/>
<feature type="region of interest" description="Disordered" evidence="2">
    <location>
        <begin position="204"/>
        <end position="225"/>
    </location>
</feature>
<evidence type="ECO:0000256" key="1">
    <source>
        <dbReference type="ARBA" id="ARBA00005655"/>
    </source>
</evidence>
<keyword evidence="3" id="KW-0472">Membrane</keyword>
<name>A0A0E0D9G6_9ORYZ</name>
<feature type="transmembrane region" description="Helical" evidence="3">
    <location>
        <begin position="368"/>
        <end position="387"/>
    </location>
</feature>
<comment type="similarity">
    <text evidence="1">Belongs to the Luc7 family.</text>
</comment>
<dbReference type="InterPro" id="IPR004882">
    <property type="entry name" value="Luc7-rel"/>
</dbReference>
<proteinExistence type="inferred from homology"/>
<dbReference type="GO" id="GO:0006376">
    <property type="term" value="P:mRNA splice site recognition"/>
    <property type="evidence" value="ECO:0007669"/>
    <property type="project" value="InterPro"/>
</dbReference>
<evidence type="ECO:0000256" key="3">
    <source>
        <dbReference type="SAM" id="Phobius"/>
    </source>
</evidence>
<dbReference type="EnsemblPlants" id="OMERI03G37470.1">
    <property type="protein sequence ID" value="OMERI03G37470.1"/>
    <property type="gene ID" value="OMERI03G37470"/>
</dbReference>
<dbReference type="HOGENOM" id="CLU_030397_2_0_1"/>
<dbReference type="Proteomes" id="UP000008021">
    <property type="component" value="Chromosome 3"/>
</dbReference>
<evidence type="ECO:0008006" key="6">
    <source>
        <dbReference type="Google" id="ProtNLM"/>
    </source>
</evidence>